<evidence type="ECO:0000313" key="2">
    <source>
        <dbReference type="Proteomes" id="UP000647017"/>
    </source>
</evidence>
<dbReference type="Proteomes" id="UP000647017">
    <property type="component" value="Unassembled WGS sequence"/>
</dbReference>
<comment type="caution">
    <text evidence="1">The sequence shown here is derived from an EMBL/GenBank/DDBJ whole genome shotgun (WGS) entry which is preliminary data.</text>
</comment>
<sequence length="361" mass="38538">MAIGTWFATEFDEPVPARELPAMFSSGGDPEVLLADQMARGVAILGRVQGTSGAVVLKVRTDGRPVRVRVNLHIDGASQNAWSRAAAPARGMRELPRLVMVRAQGSDRAAALLSRQRGRLRMVEAHAWVEFDLRADEVGDDGLLIIEVVDGALPPWAATALSPLAATGVRVNQVEIVAIGEVEQRAGATRLAGAAAQLAGLVSAGGLVGARGRGQGHARSRFIVVNASDSTVRCRLRISAATAPPAAVRQPSQKWLRRQRGQTVLKAFRVAQRGAGYALFEASPFTRPPHPDRLVVQAVHLVDGTACRVSASTRTEDTLDVVVERTTPGPVLVGLGERDTPLVRRRVAETVCQVIELEGQR</sequence>
<protein>
    <submittedName>
        <fullName evidence="1">Uncharacterized protein</fullName>
    </submittedName>
</protein>
<accession>A0ABQ4I0T7</accession>
<dbReference type="EMBL" id="BOOZ01000033">
    <property type="protein sequence ID" value="GIJ11505.1"/>
    <property type="molecule type" value="Genomic_DNA"/>
</dbReference>
<gene>
    <name evidence="1" type="ORF">Van01_47190</name>
</gene>
<evidence type="ECO:0000313" key="1">
    <source>
        <dbReference type="EMBL" id="GIJ11505.1"/>
    </source>
</evidence>
<dbReference type="RefSeq" id="WP_204011617.1">
    <property type="nucleotide sequence ID" value="NZ_BOOZ01000033.1"/>
</dbReference>
<organism evidence="1 2">
    <name type="scientific">Micromonospora andamanensis</name>
    <dbReference type="NCBI Taxonomy" id="1287068"/>
    <lineage>
        <taxon>Bacteria</taxon>
        <taxon>Bacillati</taxon>
        <taxon>Actinomycetota</taxon>
        <taxon>Actinomycetes</taxon>
        <taxon>Micromonosporales</taxon>
        <taxon>Micromonosporaceae</taxon>
        <taxon>Micromonospora</taxon>
    </lineage>
</organism>
<reference evidence="1 2" key="1">
    <citation type="submission" date="2021-01" db="EMBL/GenBank/DDBJ databases">
        <title>Whole genome shotgun sequence of Verrucosispora andamanensis NBRC 109075.</title>
        <authorList>
            <person name="Komaki H."/>
            <person name="Tamura T."/>
        </authorList>
    </citation>
    <scope>NUCLEOTIDE SEQUENCE [LARGE SCALE GENOMIC DNA]</scope>
    <source>
        <strain evidence="1 2">NBRC 109075</strain>
    </source>
</reference>
<keyword evidence="2" id="KW-1185">Reference proteome</keyword>
<name>A0ABQ4I0T7_9ACTN</name>
<proteinExistence type="predicted"/>